<dbReference type="EMBL" id="CP002209">
    <property type="protein sequence ID" value="ADN77590.1"/>
    <property type="molecule type" value="Genomic_DNA"/>
</dbReference>
<name>E1SM81_FERBD</name>
<gene>
    <name evidence="1" type="ordered locus">Fbal_3392</name>
</gene>
<sequence>MLRTWKSGGMIAYFAAQQERKQMATKKRFIAGAQCPECQEQDSVMLYAESGVEVMECVACGYRKHQAPDAAEQKAGGEVIGVFKPE</sequence>
<dbReference type="KEGG" id="fbl:Fbal_3392"/>
<reference evidence="1 2" key="1">
    <citation type="journal article" date="2010" name="Stand. Genomic Sci.">
        <title>Complete genome sequence of Ferrimonas balearica type strain (PAT).</title>
        <authorList>
            <person name="Nolan M."/>
            <person name="Sikorski J."/>
            <person name="Davenport K."/>
            <person name="Lucas S."/>
            <person name="Glavina Del Rio T."/>
            <person name="Tice H."/>
            <person name="Cheng J."/>
            <person name="Goodwin L."/>
            <person name="Pitluck S."/>
            <person name="Liolios K."/>
            <person name="Ivanova N."/>
            <person name="Mavromatis K."/>
            <person name="Ovchinnikova G."/>
            <person name="Pati A."/>
            <person name="Chen A."/>
            <person name="Palaniappan K."/>
            <person name="Land M."/>
            <person name="Hauser L."/>
            <person name="Chang Y."/>
            <person name="Jeffries C."/>
            <person name="Tapia R."/>
            <person name="Brettin T."/>
            <person name="Detter J."/>
            <person name="Han C."/>
            <person name="Yasawong M."/>
            <person name="Rohde M."/>
            <person name="Tindall B."/>
            <person name="Goker M."/>
            <person name="Woyke T."/>
            <person name="Bristow J."/>
            <person name="Eisen J."/>
            <person name="Markowitz V."/>
            <person name="Hugenholtz P."/>
            <person name="Kyrpides N."/>
            <person name="Klenk H."/>
            <person name="Lapidus A."/>
        </authorList>
    </citation>
    <scope>NUCLEOTIDE SEQUENCE [LARGE SCALE GENOMIC DNA]</scope>
    <source>
        <strain evidence="2">DSM 9799 / CCM 4581 / KCTC 23876 / PAT</strain>
    </source>
</reference>
<proteinExistence type="predicted"/>
<keyword evidence="2" id="KW-1185">Reference proteome</keyword>
<dbReference type="HOGENOM" id="CLU_186875_0_0_6"/>
<dbReference type="eggNOG" id="COG3529">
    <property type="taxonomic scope" value="Bacteria"/>
</dbReference>
<dbReference type="InterPro" id="IPR012658">
    <property type="entry name" value="YheV"/>
</dbReference>
<evidence type="ECO:0000313" key="2">
    <source>
        <dbReference type="Proteomes" id="UP000006683"/>
    </source>
</evidence>
<dbReference type="NCBIfam" id="TIGR02443">
    <property type="entry name" value="YheV family putative zinc ribbon protein"/>
    <property type="match status" value="1"/>
</dbReference>
<dbReference type="Proteomes" id="UP000006683">
    <property type="component" value="Chromosome"/>
</dbReference>
<dbReference type="Pfam" id="PF09526">
    <property type="entry name" value="DUF2387"/>
    <property type="match status" value="1"/>
</dbReference>
<accession>E1SM81</accession>
<evidence type="ECO:0000313" key="1">
    <source>
        <dbReference type="EMBL" id="ADN77590.1"/>
    </source>
</evidence>
<dbReference type="AlphaFoldDB" id="E1SM81"/>
<organism evidence="1 2">
    <name type="scientific">Ferrimonas balearica (strain DSM 9799 / CCM 4581 / KCTC 23876 / PAT)</name>
    <dbReference type="NCBI Taxonomy" id="550540"/>
    <lineage>
        <taxon>Bacteria</taxon>
        <taxon>Pseudomonadati</taxon>
        <taxon>Pseudomonadota</taxon>
        <taxon>Gammaproteobacteria</taxon>
        <taxon>Alteromonadales</taxon>
        <taxon>Ferrimonadaceae</taxon>
        <taxon>Ferrimonas</taxon>
    </lineage>
</organism>
<dbReference type="STRING" id="550540.Fbal_3392"/>
<protein>
    <submittedName>
        <fullName evidence="1">Uncharacterized protein</fullName>
    </submittedName>
</protein>